<evidence type="ECO:0000259" key="5">
    <source>
        <dbReference type="PROSITE" id="PS50930"/>
    </source>
</evidence>
<dbReference type="EMBL" id="PDYF01000004">
    <property type="protein sequence ID" value="PHU36312.1"/>
    <property type="molecule type" value="Genomic_DNA"/>
</dbReference>
<reference evidence="6 7" key="2">
    <citation type="submission" date="2017-10" db="EMBL/GenBank/DDBJ databases">
        <authorList>
            <person name="Banno H."/>
            <person name="Chua N.-H."/>
        </authorList>
    </citation>
    <scope>NUCLEOTIDE SEQUENCE [LARGE SCALE GENOMIC DNA]</scope>
    <source>
        <strain evidence="6 7">JK626</strain>
    </source>
</reference>
<accession>A0A2G3DZ49</accession>
<evidence type="ECO:0000259" key="4">
    <source>
        <dbReference type="PROSITE" id="PS50110"/>
    </source>
</evidence>
<feature type="domain" description="Response regulatory" evidence="4">
    <location>
        <begin position="3"/>
        <end position="122"/>
    </location>
</feature>
<dbReference type="Proteomes" id="UP000225889">
    <property type="component" value="Unassembled WGS sequence"/>
</dbReference>
<dbReference type="PANTHER" id="PTHR37299">
    <property type="entry name" value="TRANSCRIPTIONAL REGULATOR-RELATED"/>
    <property type="match status" value="1"/>
</dbReference>
<dbReference type="InterPro" id="IPR001789">
    <property type="entry name" value="Sig_transdc_resp-reg_receiver"/>
</dbReference>
<dbReference type="InterPro" id="IPR046947">
    <property type="entry name" value="LytR-like"/>
</dbReference>
<keyword evidence="3" id="KW-0597">Phosphoprotein</keyword>
<comment type="caution">
    <text evidence="6">The sequence shown here is derived from an EMBL/GenBank/DDBJ whole genome shotgun (WGS) entry which is preliminary data.</text>
</comment>
<dbReference type="Gene3D" id="3.40.50.2300">
    <property type="match status" value="1"/>
</dbReference>
<name>A0A2G3DZ49_9FIRM</name>
<evidence type="ECO:0000256" key="1">
    <source>
        <dbReference type="ARBA" id="ARBA00018672"/>
    </source>
</evidence>
<evidence type="ECO:0000313" key="7">
    <source>
        <dbReference type="Proteomes" id="UP000225889"/>
    </source>
</evidence>
<dbReference type="Pfam" id="PF00072">
    <property type="entry name" value="Response_reg"/>
    <property type="match status" value="1"/>
</dbReference>
<dbReference type="InterPro" id="IPR011006">
    <property type="entry name" value="CheY-like_superfamily"/>
</dbReference>
<dbReference type="SMART" id="SM00850">
    <property type="entry name" value="LytTR"/>
    <property type="match status" value="1"/>
</dbReference>
<feature type="domain" description="HTH LytTR-type" evidence="5">
    <location>
        <begin position="132"/>
        <end position="237"/>
    </location>
</feature>
<sequence length="245" mass="28918">MLKIAICDDDTAFSSQVEDIILSECDEKKINADIEVFTDGYYLLKSFKQGTSYNIIFLDIEMKKLDGLATAREIRKIDSTVLIIYISGFDDYLKELFEVEPFRFISKPLDKDRLIRYFNEAYNRVQDNEEYFQFSFNKEIKKCPLRDIVYFESNNRTIYIHLNDGSTTYFYGKLKDVEKKLEGSKFVFLRPHQSYYVNYHYIKKLNFYYLTLGFCDKDIELKISADRQKAIKAAVLELAANKMSV</sequence>
<dbReference type="Gene3D" id="2.40.50.1020">
    <property type="entry name" value="LytTr DNA-binding domain"/>
    <property type="match status" value="1"/>
</dbReference>
<feature type="modified residue" description="4-aspartylphosphate" evidence="3">
    <location>
        <position position="59"/>
    </location>
</feature>
<dbReference type="PROSITE" id="PS50110">
    <property type="entry name" value="RESPONSE_REGULATORY"/>
    <property type="match status" value="1"/>
</dbReference>
<comment type="function">
    <text evidence="2">May play the central regulatory role in sporulation. It may be an element of the effector pathway responsible for the activation of sporulation genes in response to nutritional stress. Spo0A may act in concert with spo0H (a sigma factor) to control the expression of some genes that are critical to the sporulation process.</text>
</comment>
<dbReference type="PROSITE" id="PS50930">
    <property type="entry name" value="HTH_LYTTR"/>
    <property type="match status" value="1"/>
</dbReference>
<dbReference type="GO" id="GO:0003677">
    <property type="term" value="F:DNA binding"/>
    <property type="evidence" value="ECO:0007669"/>
    <property type="project" value="UniProtKB-KW"/>
</dbReference>
<evidence type="ECO:0000313" key="6">
    <source>
        <dbReference type="EMBL" id="PHU36312.1"/>
    </source>
</evidence>
<dbReference type="GO" id="GO:0000156">
    <property type="term" value="F:phosphorelay response regulator activity"/>
    <property type="evidence" value="ECO:0007669"/>
    <property type="project" value="InterPro"/>
</dbReference>
<evidence type="ECO:0000256" key="3">
    <source>
        <dbReference type="PROSITE-ProRule" id="PRU00169"/>
    </source>
</evidence>
<gene>
    <name evidence="6" type="ORF">CSX01_00985</name>
</gene>
<proteinExistence type="predicted"/>
<dbReference type="AlphaFoldDB" id="A0A2G3DZ49"/>
<dbReference type="RefSeq" id="WP_099391105.1">
    <property type="nucleotide sequence ID" value="NZ_PDYF01000004.1"/>
</dbReference>
<organism evidence="6 7">
    <name type="scientific">Pseudobutyrivibrio ruminis</name>
    <dbReference type="NCBI Taxonomy" id="46206"/>
    <lineage>
        <taxon>Bacteria</taxon>
        <taxon>Bacillati</taxon>
        <taxon>Bacillota</taxon>
        <taxon>Clostridia</taxon>
        <taxon>Lachnospirales</taxon>
        <taxon>Lachnospiraceae</taxon>
        <taxon>Pseudobutyrivibrio</taxon>
    </lineage>
</organism>
<dbReference type="SUPFAM" id="SSF52172">
    <property type="entry name" value="CheY-like"/>
    <property type="match status" value="1"/>
</dbReference>
<protein>
    <recommendedName>
        <fullName evidence="1">Stage 0 sporulation protein A homolog</fullName>
    </recommendedName>
</protein>
<dbReference type="Pfam" id="PF04397">
    <property type="entry name" value="LytTR"/>
    <property type="match status" value="1"/>
</dbReference>
<evidence type="ECO:0000256" key="2">
    <source>
        <dbReference type="ARBA" id="ARBA00024867"/>
    </source>
</evidence>
<reference evidence="6 7" key="1">
    <citation type="submission" date="2017-10" db="EMBL/GenBank/DDBJ databases">
        <title>Resolving the taxonomy of Roseburia spp., Eubacterium rectale and Agathobacter spp. through phylogenomic analysis.</title>
        <authorList>
            <person name="Sheridan P.O."/>
            <person name="Walker A.W."/>
            <person name="Duncan S.H."/>
            <person name="Scott K.P."/>
            <person name="Toole P.W.O."/>
            <person name="Luis P."/>
            <person name="Flint H.J."/>
        </authorList>
    </citation>
    <scope>NUCLEOTIDE SEQUENCE [LARGE SCALE GENOMIC DNA]</scope>
    <source>
        <strain evidence="6 7">JK626</strain>
    </source>
</reference>
<dbReference type="PANTHER" id="PTHR37299:SF1">
    <property type="entry name" value="STAGE 0 SPORULATION PROTEIN A HOMOLOG"/>
    <property type="match status" value="1"/>
</dbReference>
<dbReference type="SMART" id="SM00448">
    <property type="entry name" value="REC"/>
    <property type="match status" value="1"/>
</dbReference>
<keyword evidence="6" id="KW-0238">DNA-binding</keyword>
<dbReference type="InterPro" id="IPR007492">
    <property type="entry name" value="LytTR_DNA-bd_dom"/>
</dbReference>